<dbReference type="Gene3D" id="3.40.630.40">
    <property type="entry name" value="Zn-dependent exopeptidases"/>
    <property type="match status" value="1"/>
</dbReference>
<keyword evidence="8" id="KW-1185">Reference proteome</keyword>
<feature type="domain" description="SH3b" evidence="6">
    <location>
        <begin position="225"/>
        <end position="290"/>
    </location>
</feature>
<feature type="signal peptide" evidence="4">
    <location>
        <begin position="1"/>
        <end position="30"/>
    </location>
</feature>
<sequence length="669" mass="73394">MSIRSFIMTVTIIFMSMFPLNMVDASTSFADVPSTNGAYGEISYLVNAGVIKGYTEKGKTLYKPNAQVTRGQAAKMVVVATKNKPLTVQNSSFSDVTIGTELSGYVESAVKLGFFSEQSKGKFAPNTPLTREEMSKVLAIAFNLNTNETGKLEVPFKDINPTYSYYPYVAAIYFNGITVDAEKYNPKNSVTRAQFASFIARASSEKYRLPLPIQGVSVPDASAAIASAKAKVDNLNVRLSASSANTSNVLTKVNSGTSFKVFEVQQDGWLKVSHEGRYAYVYKDYVDFTDESGQLINKVQKNVYALNDIQVYQKRDVSSDIVSSVADKEKIAVYGTVGNWYVTLINGLPGYVRISQTQDTLPVEEVVTPPVVEQDKPATEAPPTVVEEEQNTPESPTEIEGDIGEQEIPVTPPQLLLTNTIGKATVDALHIRESALGTSRSLGQIKRGTLVEVHSLSGNWAEISYNGINGYINKTYLQLLNQKGTAVKDRIIVLDPGHGGKDPGAVKKNAREKEIVLKVANLVKQKLEKDGATVKMTRIGDTYPSLEERVKYAKNENGEIFVSLHANAASKETAKGTETFYSVTSNANEKEDFALATAINNEIVKNAKMYNRGVKRADYVVIKGQVMPAVLVELGFLTNDDDYNKLVSDDYIEIFAQSIYNGIVEYYTK</sequence>
<keyword evidence="2" id="KW-0961">Cell wall biogenesis/degradation</keyword>
<dbReference type="PROSITE" id="PS51781">
    <property type="entry name" value="SH3B"/>
    <property type="match status" value="1"/>
</dbReference>
<feature type="compositionally biased region" description="Acidic residues" evidence="3">
    <location>
        <begin position="386"/>
        <end position="404"/>
    </location>
</feature>
<accession>A0ABR8XHM6</accession>
<evidence type="ECO:0000313" key="8">
    <source>
        <dbReference type="Proteomes" id="UP000600565"/>
    </source>
</evidence>
<evidence type="ECO:0000259" key="6">
    <source>
        <dbReference type="PROSITE" id="PS51781"/>
    </source>
</evidence>
<evidence type="ECO:0000256" key="4">
    <source>
        <dbReference type="SAM" id="SignalP"/>
    </source>
</evidence>
<feature type="chain" id="PRO_5045563580" evidence="4">
    <location>
        <begin position="31"/>
        <end position="669"/>
    </location>
</feature>
<feature type="domain" description="SLH" evidence="5">
    <location>
        <begin position="92"/>
        <end position="151"/>
    </location>
</feature>
<evidence type="ECO:0000313" key="7">
    <source>
        <dbReference type="EMBL" id="MBD8031436.1"/>
    </source>
</evidence>
<dbReference type="PANTHER" id="PTHR30404:SF0">
    <property type="entry name" value="N-ACETYLMURAMOYL-L-ALANINE AMIDASE AMIC"/>
    <property type="match status" value="1"/>
</dbReference>
<evidence type="ECO:0000259" key="5">
    <source>
        <dbReference type="PROSITE" id="PS51272"/>
    </source>
</evidence>
<evidence type="ECO:0000256" key="1">
    <source>
        <dbReference type="ARBA" id="ARBA00022801"/>
    </source>
</evidence>
<dbReference type="RefSeq" id="WP_191702092.1">
    <property type="nucleotide sequence ID" value="NZ_JACSPW010000001.1"/>
</dbReference>
<dbReference type="Pfam" id="PF01520">
    <property type="entry name" value="Amidase_3"/>
    <property type="match status" value="1"/>
</dbReference>
<dbReference type="EMBL" id="JACSPW010000001">
    <property type="protein sequence ID" value="MBD8031436.1"/>
    <property type="molecule type" value="Genomic_DNA"/>
</dbReference>
<dbReference type="PROSITE" id="PS51272">
    <property type="entry name" value="SLH"/>
    <property type="match status" value="3"/>
</dbReference>
<dbReference type="CDD" id="cd02696">
    <property type="entry name" value="MurNAc-LAA"/>
    <property type="match status" value="1"/>
</dbReference>
<feature type="region of interest" description="Disordered" evidence="3">
    <location>
        <begin position="372"/>
        <end position="404"/>
    </location>
</feature>
<dbReference type="Proteomes" id="UP000600565">
    <property type="component" value="Unassembled WGS sequence"/>
</dbReference>
<dbReference type="Pfam" id="PF08239">
    <property type="entry name" value="SH3_3"/>
    <property type="match status" value="2"/>
</dbReference>
<protein>
    <submittedName>
        <fullName evidence="7">N-acetylmuramoyl-L-alanine amidase</fullName>
    </submittedName>
</protein>
<feature type="domain" description="SLH" evidence="5">
    <location>
        <begin position="152"/>
        <end position="213"/>
    </location>
</feature>
<dbReference type="SMART" id="SM00646">
    <property type="entry name" value="Ami_3"/>
    <property type="match status" value="1"/>
</dbReference>
<keyword evidence="1" id="KW-0378">Hydrolase</keyword>
<reference evidence="7 8" key="1">
    <citation type="submission" date="2020-08" db="EMBL/GenBank/DDBJ databases">
        <title>A Genomic Blueprint of the Chicken Gut Microbiome.</title>
        <authorList>
            <person name="Gilroy R."/>
            <person name="Ravi A."/>
            <person name="Getino M."/>
            <person name="Pursley I."/>
            <person name="Horton D.L."/>
            <person name="Alikhan N.-F."/>
            <person name="Baker D."/>
            <person name="Gharbi K."/>
            <person name="Hall N."/>
            <person name="Watson M."/>
            <person name="Adriaenssens E.M."/>
            <person name="Foster-Nyarko E."/>
            <person name="Jarju S."/>
            <person name="Secka A."/>
            <person name="Antonio M."/>
            <person name="Oren A."/>
            <person name="Chaudhuri R."/>
            <person name="La Ragione R.M."/>
            <person name="Hildebrand F."/>
            <person name="Pallen M.J."/>
        </authorList>
    </citation>
    <scope>NUCLEOTIDE SEQUENCE [LARGE SCALE GENOMIC DNA]</scope>
    <source>
        <strain evidence="7 8">Sa1YVA6</strain>
    </source>
</reference>
<dbReference type="SMART" id="SM00287">
    <property type="entry name" value="SH3b"/>
    <property type="match status" value="3"/>
</dbReference>
<feature type="domain" description="SLH" evidence="5">
    <location>
        <begin position="25"/>
        <end position="91"/>
    </location>
</feature>
<evidence type="ECO:0000256" key="3">
    <source>
        <dbReference type="SAM" id="MobiDB-lite"/>
    </source>
</evidence>
<comment type="caution">
    <text evidence="7">The sequence shown here is derived from an EMBL/GenBank/DDBJ whole genome shotgun (WGS) entry which is preliminary data.</text>
</comment>
<organism evidence="7 8">
    <name type="scientific">Solibacillus merdavium</name>
    <dbReference type="NCBI Taxonomy" id="2762218"/>
    <lineage>
        <taxon>Bacteria</taxon>
        <taxon>Bacillati</taxon>
        <taxon>Bacillota</taxon>
        <taxon>Bacilli</taxon>
        <taxon>Bacillales</taxon>
        <taxon>Caryophanaceae</taxon>
        <taxon>Solibacillus</taxon>
    </lineage>
</organism>
<dbReference type="Gene3D" id="2.30.30.40">
    <property type="entry name" value="SH3 Domains"/>
    <property type="match status" value="2"/>
</dbReference>
<dbReference type="InterPro" id="IPR002508">
    <property type="entry name" value="MurNAc-LAA_cat"/>
</dbReference>
<dbReference type="InterPro" id="IPR050695">
    <property type="entry name" value="N-acetylmuramoyl_amidase_3"/>
</dbReference>
<evidence type="ECO:0000256" key="2">
    <source>
        <dbReference type="ARBA" id="ARBA00023316"/>
    </source>
</evidence>
<keyword evidence="4" id="KW-0732">Signal</keyword>
<name>A0ABR8XHM6_9BACL</name>
<dbReference type="PANTHER" id="PTHR30404">
    <property type="entry name" value="N-ACETYLMURAMOYL-L-ALANINE AMIDASE"/>
    <property type="match status" value="1"/>
</dbReference>
<dbReference type="InterPro" id="IPR001119">
    <property type="entry name" value="SLH_dom"/>
</dbReference>
<proteinExistence type="predicted"/>
<dbReference type="SUPFAM" id="SSF53187">
    <property type="entry name" value="Zn-dependent exopeptidases"/>
    <property type="match status" value="1"/>
</dbReference>
<dbReference type="Pfam" id="PF00395">
    <property type="entry name" value="SLH"/>
    <property type="match status" value="3"/>
</dbReference>
<gene>
    <name evidence="7" type="ORF">H9632_00055</name>
</gene>
<dbReference type="InterPro" id="IPR003646">
    <property type="entry name" value="SH3-like_bac-type"/>
</dbReference>